<dbReference type="InterPro" id="IPR000192">
    <property type="entry name" value="Aminotrans_V_dom"/>
</dbReference>
<dbReference type="InParanoid" id="F5YDE6"/>
<evidence type="ECO:0000256" key="2">
    <source>
        <dbReference type="ARBA" id="ARBA00010447"/>
    </source>
</evidence>
<evidence type="ECO:0000256" key="5">
    <source>
        <dbReference type="ARBA" id="ARBA00022898"/>
    </source>
</evidence>
<dbReference type="PANTHER" id="PTHR43586">
    <property type="entry name" value="CYSTEINE DESULFURASE"/>
    <property type="match status" value="1"/>
</dbReference>
<comment type="function">
    <text evidence="8">Catalyzes the removal of elemental sulfur and selenium atoms from L-cysteine, L-cystine, L-selenocysteine, and L-selenocystine to produce L-alanine.</text>
</comment>
<dbReference type="SUPFAM" id="SSF53383">
    <property type="entry name" value="PLP-dependent transferases"/>
    <property type="match status" value="1"/>
</dbReference>
<dbReference type="KEGG" id="taz:TREAZ_1607"/>
<dbReference type="RefSeq" id="WP_015710411.1">
    <property type="nucleotide sequence ID" value="NC_015577.1"/>
</dbReference>
<dbReference type="PANTHER" id="PTHR43586:SF8">
    <property type="entry name" value="CYSTEINE DESULFURASE 1, CHLOROPLASTIC"/>
    <property type="match status" value="1"/>
</dbReference>
<evidence type="ECO:0000256" key="8">
    <source>
        <dbReference type="RuleBase" id="RU004506"/>
    </source>
</evidence>
<evidence type="ECO:0000256" key="4">
    <source>
        <dbReference type="ARBA" id="ARBA00022679"/>
    </source>
</evidence>
<dbReference type="HOGENOM" id="CLU_003433_7_2_12"/>
<dbReference type="EC" id="2.8.1.7" evidence="3 8"/>
<evidence type="ECO:0000313" key="10">
    <source>
        <dbReference type="EMBL" id="AEF82271.1"/>
    </source>
</evidence>
<dbReference type="GO" id="GO:0006534">
    <property type="term" value="P:cysteine metabolic process"/>
    <property type="evidence" value="ECO:0007669"/>
    <property type="project" value="UniProtKB-UniRule"/>
</dbReference>
<dbReference type="FunCoup" id="F5YDE6">
    <property type="interactions" value="380"/>
</dbReference>
<dbReference type="GO" id="GO:0030170">
    <property type="term" value="F:pyridoxal phosphate binding"/>
    <property type="evidence" value="ECO:0007669"/>
    <property type="project" value="UniProtKB-UniRule"/>
</dbReference>
<evidence type="ECO:0000256" key="1">
    <source>
        <dbReference type="ARBA" id="ARBA00001933"/>
    </source>
</evidence>
<evidence type="ECO:0000256" key="7">
    <source>
        <dbReference type="RuleBase" id="RU004504"/>
    </source>
</evidence>
<dbReference type="CDD" id="cd06453">
    <property type="entry name" value="SufS_like"/>
    <property type="match status" value="1"/>
</dbReference>
<evidence type="ECO:0000256" key="3">
    <source>
        <dbReference type="ARBA" id="ARBA00012239"/>
    </source>
</evidence>
<keyword evidence="11" id="KW-1185">Reference proteome</keyword>
<gene>
    <name evidence="10" type="ordered locus">TREAZ_1607</name>
</gene>
<dbReference type="NCBIfam" id="TIGR01979">
    <property type="entry name" value="sufS"/>
    <property type="match status" value="1"/>
</dbReference>
<evidence type="ECO:0000256" key="6">
    <source>
        <dbReference type="ARBA" id="ARBA00050776"/>
    </source>
</evidence>
<comment type="catalytic activity">
    <reaction evidence="6 8">
        <text>(sulfur carrier)-H + L-cysteine = (sulfur carrier)-SH + L-alanine</text>
        <dbReference type="Rhea" id="RHEA:43892"/>
        <dbReference type="Rhea" id="RHEA-COMP:14737"/>
        <dbReference type="Rhea" id="RHEA-COMP:14739"/>
        <dbReference type="ChEBI" id="CHEBI:29917"/>
        <dbReference type="ChEBI" id="CHEBI:35235"/>
        <dbReference type="ChEBI" id="CHEBI:57972"/>
        <dbReference type="ChEBI" id="CHEBI:64428"/>
        <dbReference type="EC" id="2.8.1.7"/>
    </reaction>
</comment>
<dbReference type="Gene3D" id="3.40.640.10">
    <property type="entry name" value="Type I PLP-dependent aspartate aminotransferase-like (Major domain)"/>
    <property type="match status" value="1"/>
</dbReference>
<dbReference type="InterPro" id="IPR010970">
    <property type="entry name" value="Cys_dSase_SufS"/>
</dbReference>
<dbReference type="GO" id="GO:0008483">
    <property type="term" value="F:transaminase activity"/>
    <property type="evidence" value="ECO:0007669"/>
    <property type="project" value="UniProtKB-KW"/>
</dbReference>
<dbReference type="OrthoDB" id="9804366at2"/>
<dbReference type="InterPro" id="IPR015422">
    <property type="entry name" value="PyrdxlP-dep_Trfase_small"/>
</dbReference>
<proteinExistence type="inferred from homology"/>
<dbReference type="Proteomes" id="UP000009222">
    <property type="component" value="Chromosome"/>
</dbReference>
<evidence type="ECO:0000313" key="11">
    <source>
        <dbReference type="Proteomes" id="UP000009222"/>
    </source>
</evidence>
<comment type="similarity">
    <text evidence="2 8">Belongs to the class-V pyridoxal-phosphate-dependent aminotransferase family. Csd subfamily.</text>
</comment>
<name>F5YDE6_LEAAZ</name>
<dbReference type="STRING" id="545695.TREAZ_1607"/>
<dbReference type="EMBL" id="CP001841">
    <property type="protein sequence ID" value="AEF82271.1"/>
    <property type="molecule type" value="Genomic_DNA"/>
</dbReference>
<dbReference type="eggNOG" id="COG0520">
    <property type="taxonomic scope" value="Bacteria"/>
</dbReference>
<protein>
    <recommendedName>
        <fullName evidence="3 8">Cysteine desulfurase</fullName>
        <ecNumber evidence="3 8">2.8.1.7</ecNumber>
    </recommendedName>
</protein>
<keyword evidence="4 8" id="KW-0808">Transferase</keyword>
<dbReference type="GO" id="GO:0031071">
    <property type="term" value="F:cysteine desulfurase activity"/>
    <property type="evidence" value="ECO:0007669"/>
    <property type="project" value="UniProtKB-UniRule"/>
</dbReference>
<dbReference type="Gene3D" id="3.90.1150.10">
    <property type="entry name" value="Aspartate Aminotransferase, domain 1"/>
    <property type="match status" value="1"/>
</dbReference>
<comment type="cofactor">
    <cofactor evidence="1 7">
        <name>pyridoxal 5'-phosphate</name>
        <dbReference type="ChEBI" id="CHEBI:597326"/>
    </cofactor>
</comment>
<dbReference type="InterPro" id="IPR015424">
    <property type="entry name" value="PyrdxlP-dep_Trfase"/>
</dbReference>
<keyword evidence="10" id="KW-0032">Aminotransferase</keyword>
<sequence length="491" mass="52437">MITPSSYAGNANPADWGLPSAAEIAALASAYFPEFAAPVSVPGAGSIAAPSYSPSVLSTKDAEAYKTAAHSAYTVPDSNAAHHGYAVGSRSLESIRGDFPILSEKINGRDLVWLDNAATTQRPRQVIDRLVHYYEHENSNVHRGAHELAARSTDAYEDARKKTAGFLGAPSPDNIVFVRGTTEGINLAAQAYVKQYLKPGDEIILTLLEHHANIVPWQLIAEETGAVLRVAPIDKTGQIILSEYTKLFNSRTRFVSATQVSNALGTVAPVAEMIQIAHAHGVRILIDGAQSVSHMPVNVSALDVDLFVFSGHKIFGPTGIGALYAKTDVLEAARPYHGGGNMIADVTFERTLYQPPPAKFEAGTGNIADAVGLGAALDYVSAIGMENIAAWEHTLVQYGMAELAKVPGLHLVGTALNKASVLSFVLDGHETEDVGKYLNTKGIAVRAGHHCAQPVLRSFGLEGTVRPSLAFYNTPEEIDALVRALFELVRR</sequence>
<keyword evidence="5 8" id="KW-0663">Pyridoxal phosphate</keyword>
<dbReference type="InterPro" id="IPR015421">
    <property type="entry name" value="PyrdxlP-dep_Trfase_major"/>
</dbReference>
<reference evidence="11" key="1">
    <citation type="submission" date="2009-12" db="EMBL/GenBank/DDBJ databases">
        <title>Complete sequence of Treponema azotonutricium strain ZAS-9.</title>
        <authorList>
            <person name="Tetu S.G."/>
            <person name="Matson E."/>
            <person name="Ren Q."/>
            <person name="Seshadri R."/>
            <person name="Elbourne L."/>
            <person name="Hassan K.A."/>
            <person name="Durkin A."/>
            <person name="Radune D."/>
            <person name="Mohamoud Y."/>
            <person name="Shay R."/>
            <person name="Jin S."/>
            <person name="Zhang X."/>
            <person name="Lucey K."/>
            <person name="Ballor N.R."/>
            <person name="Ottesen E."/>
            <person name="Rosenthal R."/>
            <person name="Allen A."/>
            <person name="Leadbetter J.R."/>
            <person name="Paulsen I.T."/>
        </authorList>
    </citation>
    <scope>NUCLEOTIDE SEQUENCE [LARGE SCALE GENOMIC DNA]</scope>
    <source>
        <strain evidence="11">ATCC BAA-888 / DSM 13862 / ZAS-9</strain>
    </source>
</reference>
<feature type="domain" description="Aminotransferase class V" evidence="9">
    <location>
        <begin position="112"/>
        <end position="481"/>
    </location>
</feature>
<evidence type="ECO:0000259" key="9">
    <source>
        <dbReference type="Pfam" id="PF00266"/>
    </source>
</evidence>
<reference evidence="10 11" key="2">
    <citation type="journal article" date="2011" name="ISME J.">
        <title>RNA-seq reveals cooperative metabolic interactions between two termite-gut spirochete species in co-culture.</title>
        <authorList>
            <person name="Rosenthal A.Z."/>
            <person name="Matson E.G."/>
            <person name="Eldar A."/>
            <person name="Leadbetter J.R."/>
        </authorList>
    </citation>
    <scope>NUCLEOTIDE SEQUENCE [LARGE SCALE GENOMIC DNA]</scope>
    <source>
        <strain evidence="11">ATCC BAA-888 / DSM 13862 / ZAS-9</strain>
    </source>
</reference>
<organism evidence="10 11">
    <name type="scientific">Leadbettera azotonutricia (strain ATCC BAA-888 / DSM 13862 / ZAS-9)</name>
    <name type="common">Treponema azotonutricium</name>
    <dbReference type="NCBI Taxonomy" id="545695"/>
    <lineage>
        <taxon>Bacteria</taxon>
        <taxon>Pseudomonadati</taxon>
        <taxon>Spirochaetota</taxon>
        <taxon>Spirochaetia</taxon>
        <taxon>Spirochaetales</taxon>
        <taxon>Breznakiellaceae</taxon>
        <taxon>Leadbettera</taxon>
    </lineage>
</organism>
<dbReference type="PROSITE" id="PS00595">
    <property type="entry name" value="AA_TRANSFER_CLASS_5"/>
    <property type="match status" value="1"/>
</dbReference>
<accession>F5YDE6</accession>
<dbReference type="InterPro" id="IPR020578">
    <property type="entry name" value="Aminotrans_V_PyrdxlP_BS"/>
</dbReference>
<dbReference type="Pfam" id="PF00266">
    <property type="entry name" value="Aminotran_5"/>
    <property type="match status" value="1"/>
</dbReference>
<dbReference type="AlphaFoldDB" id="F5YDE6"/>